<dbReference type="GO" id="GO:0106312">
    <property type="term" value="F:methylenetetrahydrofolate reductase (NADH) activity"/>
    <property type="evidence" value="ECO:0007669"/>
    <property type="project" value="UniProtKB-EC"/>
</dbReference>
<dbReference type="Gene3D" id="3.20.20.220">
    <property type="match status" value="1"/>
</dbReference>
<dbReference type="RefSeq" id="WP_086995300.1">
    <property type="nucleotide sequence ID" value="NZ_FUHW01000014.1"/>
</dbReference>
<evidence type="ECO:0000256" key="2">
    <source>
        <dbReference type="ARBA" id="ARBA00004777"/>
    </source>
</evidence>
<dbReference type="UniPathway" id="UPA00193"/>
<dbReference type="EMBL" id="FUHW01000014">
    <property type="protein sequence ID" value="SJM53189.1"/>
    <property type="molecule type" value="Genomic_DNA"/>
</dbReference>
<comment type="catalytic activity">
    <reaction evidence="7">
        <text>(6S)-5-methyl-5,6,7,8-tetrahydrofolate + NAD(+) = (6R)-5,10-methylene-5,6,7,8-tetrahydrofolate + NADH + H(+)</text>
        <dbReference type="Rhea" id="RHEA:19821"/>
        <dbReference type="ChEBI" id="CHEBI:15378"/>
        <dbReference type="ChEBI" id="CHEBI:15636"/>
        <dbReference type="ChEBI" id="CHEBI:18608"/>
        <dbReference type="ChEBI" id="CHEBI:57540"/>
        <dbReference type="ChEBI" id="CHEBI:57945"/>
        <dbReference type="EC" id="1.5.1.54"/>
    </reaction>
    <physiologicalReaction direction="right-to-left" evidence="7">
        <dbReference type="Rhea" id="RHEA:19823"/>
    </physiologicalReaction>
</comment>
<proteinExistence type="inferred from homology"/>
<keyword evidence="6 8" id="KW-0560">Oxidoreductase</keyword>
<comment type="pathway">
    <text evidence="2 8">One-carbon metabolism; tetrahydrofolate interconversion.</text>
</comment>
<dbReference type="GO" id="GO:0005829">
    <property type="term" value="C:cytosol"/>
    <property type="evidence" value="ECO:0007669"/>
    <property type="project" value="TreeGrafter"/>
</dbReference>
<reference evidence="9 10" key="1">
    <citation type="submission" date="2017-02" db="EMBL/GenBank/DDBJ databases">
        <authorList>
            <person name="Peterson S.W."/>
        </authorList>
    </citation>
    <scope>NUCLEOTIDE SEQUENCE [LARGE SCALE GENOMIC DNA]</scope>
    <source>
        <strain evidence="9 10">B Ar 00.02</strain>
    </source>
</reference>
<evidence type="ECO:0000256" key="4">
    <source>
        <dbReference type="ARBA" id="ARBA00022630"/>
    </source>
</evidence>
<evidence type="ECO:0000256" key="1">
    <source>
        <dbReference type="ARBA" id="ARBA00001974"/>
    </source>
</evidence>
<evidence type="ECO:0000256" key="3">
    <source>
        <dbReference type="ARBA" id="ARBA00006743"/>
    </source>
</evidence>
<keyword evidence="5 8" id="KW-0274">FAD</keyword>
<evidence type="ECO:0000313" key="10">
    <source>
        <dbReference type="Proteomes" id="UP000195913"/>
    </source>
</evidence>
<evidence type="ECO:0000313" key="9">
    <source>
        <dbReference type="EMBL" id="SJM53189.1"/>
    </source>
</evidence>
<evidence type="ECO:0000256" key="8">
    <source>
        <dbReference type="RuleBase" id="RU003862"/>
    </source>
</evidence>
<accession>A0A1R4FBB3</accession>
<comment type="similarity">
    <text evidence="3 8">Belongs to the methylenetetrahydrofolate reductase family.</text>
</comment>
<dbReference type="GO" id="GO:0009086">
    <property type="term" value="P:methionine biosynthetic process"/>
    <property type="evidence" value="ECO:0007669"/>
    <property type="project" value="TreeGrafter"/>
</dbReference>
<organism evidence="9 10">
    <name type="scientific">Arthrobacter rhombi</name>
    <dbReference type="NCBI Taxonomy" id="71253"/>
    <lineage>
        <taxon>Bacteria</taxon>
        <taxon>Bacillati</taxon>
        <taxon>Actinomycetota</taxon>
        <taxon>Actinomycetes</taxon>
        <taxon>Micrococcales</taxon>
        <taxon>Micrococcaceae</taxon>
        <taxon>Arthrobacter</taxon>
    </lineage>
</organism>
<comment type="cofactor">
    <cofactor evidence="1 8">
        <name>FAD</name>
        <dbReference type="ChEBI" id="CHEBI:57692"/>
    </cofactor>
</comment>
<name>A0A1R4FBB3_9MICC</name>
<dbReference type="SUPFAM" id="SSF51730">
    <property type="entry name" value="FAD-linked oxidoreductase"/>
    <property type="match status" value="1"/>
</dbReference>
<dbReference type="GO" id="GO:0035999">
    <property type="term" value="P:tetrahydrofolate interconversion"/>
    <property type="evidence" value="ECO:0007669"/>
    <property type="project" value="UniProtKB-UniPathway"/>
</dbReference>
<dbReference type="PANTHER" id="PTHR45754:SF3">
    <property type="entry name" value="METHYLENETETRAHYDROFOLATE REDUCTASE (NADPH)"/>
    <property type="match status" value="1"/>
</dbReference>
<sequence>MPSPTDSPHPLGAELVRGFSLEMTGKDQRSLAEAAGTIPAGTRVNVTFLGNEDAGLRVAAAAAVRAAGHEPVPHISARRLASFGELDGFLDQLVTQARVTEVFAVGGDPVEPLGPFPDALALIASGRLQAHGVTGVAIAGYPEGHPEIDDASLWAALQDKASAVRSAGLSGSIITQFGFDTRPVLSWLAELRGRGIDLPVRIGVPGPAGIKRLLSYARRFGISSSAGIAQQYGFSLANLLGTAGPDRFVNDLAAGLDHRLHGEVRLHFYTFGGLSATARWAQDFRAGP</sequence>
<evidence type="ECO:0000256" key="7">
    <source>
        <dbReference type="ARBA" id="ARBA00048628"/>
    </source>
</evidence>
<dbReference type="InterPro" id="IPR003171">
    <property type="entry name" value="Mehydrof_redctse-like"/>
</dbReference>
<dbReference type="AlphaFoldDB" id="A0A1R4FBB3"/>
<gene>
    <name evidence="9" type="ORF">FM101_03175</name>
</gene>
<dbReference type="InterPro" id="IPR029041">
    <property type="entry name" value="FAD-linked_oxidoreductase-like"/>
</dbReference>
<keyword evidence="10" id="KW-1185">Reference proteome</keyword>
<evidence type="ECO:0000256" key="6">
    <source>
        <dbReference type="ARBA" id="ARBA00023002"/>
    </source>
</evidence>
<dbReference type="GO" id="GO:0071949">
    <property type="term" value="F:FAD binding"/>
    <property type="evidence" value="ECO:0007669"/>
    <property type="project" value="TreeGrafter"/>
</dbReference>
<dbReference type="Proteomes" id="UP000195913">
    <property type="component" value="Unassembled WGS sequence"/>
</dbReference>
<dbReference type="Pfam" id="PF02219">
    <property type="entry name" value="MTHFR"/>
    <property type="match status" value="1"/>
</dbReference>
<dbReference type="PANTHER" id="PTHR45754">
    <property type="entry name" value="METHYLENETETRAHYDROFOLATE REDUCTASE"/>
    <property type="match status" value="1"/>
</dbReference>
<keyword evidence="4 8" id="KW-0285">Flavoprotein</keyword>
<protein>
    <recommendedName>
        <fullName evidence="8">Methylenetetrahydrofolate reductase</fullName>
    </recommendedName>
</protein>
<evidence type="ECO:0000256" key="5">
    <source>
        <dbReference type="ARBA" id="ARBA00022827"/>
    </source>
</evidence>